<protein>
    <recommendedName>
        <fullName evidence="4">DUF4190 domain-containing protein</fullName>
    </recommendedName>
</protein>
<evidence type="ECO:0000313" key="2">
    <source>
        <dbReference type="EMBL" id="MBM7473191.1"/>
    </source>
</evidence>
<feature type="transmembrane region" description="Helical" evidence="1">
    <location>
        <begin position="44"/>
        <end position="67"/>
    </location>
</feature>
<dbReference type="RefSeq" id="WP_205110447.1">
    <property type="nucleotide sequence ID" value="NZ_BAAAHT010000014.1"/>
</dbReference>
<organism evidence="2 3">
    <name type="scientific">Subtercola frigoramans</name>
    <dbReference type="NCBI Taxonomy" id="120298"/>
    <lineage>
        <taxon>Bacteria</taxon>
        <taxon>Bacillati</taxon>
        <taxon>Actinomycetota</taxon>
        <taxon>Actinomycetes</taxon>
        <taxon>Micrococcales</taxon>
        <taxon>Microbacteriaceae</taxon>
        <taxon>Subtercola</taxon>
    </lineage>
</organism>
<evidence type="ECO:0000256" key="1">
    <source>
        <dbReference type="SAM" id="Phobius"/>
    </source>
</evidence>
<keyword evidence="3" id="KW-1185">Reference proteome</keyword>
<feature type="transmembrane region" description="Helical" evidence="1">
    <location>
        <begin position="6"/>
        <end position="24"/>
    </location>
</feature>
<dbReference type="EMBL" id="JAFBBU010000001">
    <property type="protein sequence ID" value="MBM7473191.1"/>
    <property type="molecule type" value="Genomic_DNA"/>
</dbReference>
<accession>A0ABS2L9R3</accession>
<proteinExistence type="predicted"/>
<dbReference type="Proteomes" id="UP000776164">
    <property type="component" value="Unassembled WGS sequence"/>
</dbReference>
<feature type="transmembrane region" description="Helical" evidence="1">
    <location>
        <begin position="87"/>
        <end position="109"/>
    </location>
</feature>
<name>A0ABS2L9R3_9MICO</name>
<comment type="caution">
    <text evidence="2">The sequence shown here is derived from an EMBL/GenBank/DDBJ whole genome shotgun (WGS) entry which is preliminary data.</text>
</comment>
<keyword evidence="1" id="KW-0472">Membrane</keyword>
<evidence type="ECO:0000313" key="3">
    <source>
        <dbReference type="Proteomes" id="UP000776164"/>
    </source>
</evidence>
<evidence type="ECO:0008006" key="4">
    <source>
        <dbReference type="Google" id="ProtNLM"/>
    </source>
</evidence>
<keyword evidence="1" id="KW-0812">Transmembrane</keyword>
<keyword evidence="1" id="KW-1133">Transmembrane helix</keyword>
<gene>
    <name evidence="2" type="ORF">JOE66_002825</name>
</gene>
<reference evidence="2 3" key="1">
    <citation type="submission" date="2021-01" db="EMBL/GenBank/DDBJ databases">
        <title>Sequencing the genomes of 1000 actinobacteria strains.</title>
        <authorList>
            <person name="Klenk H.-P."/>
        </authorList>
    </citation>
    <scope>NUCLEOTIDE SEQUENCE [LARGE SCALE GENOMIC DNA]</scope>
    <source>
        <strain evidence="2 3">DSM 13057</strain>
    </source>
</reference>
<sequence>MNSEIAALGVFVLCIAILIPLAILGYHQSKRARAVSDDEIGSSFLAGVAFLFAFLASPLGILFAHLALRQIIRTGVAGARLATAALWVAYALTLLQLVALLWGSLTGYFR</sequence>